<feature type="compositionally biased region" description="Low complexity" evidence="1">
    <location>
        <begin position="1"/>
        <end position="28"/>
    </location>
</feature>
<dbReference type="AlphaFoldDB" id="A0A146LQN8"/>
<proteinExistence type="predicted"/>
<protein>
    <submittedName>
        <fullName evidence="2">Uncharacterized protein</fullName>
    </submittedName>
</protein>
<feature type="compositionally biased region" description="Polar residues" evidence="1">
    <location>
        <begin position="175"/>
        <end position="185"/>
    </location>
</feature>
<gene>
    <name evidence="2" type="ORF">g.18910</name>
</gene>
<evidence type="ECO:0000256" key="1">
    <source>
        <dbReference type="SAM" id="MobiDB-lite"/>
    </source>
</evidence>
<feature type="compositionally biased region" description="Polar residues" evidence="1">
    <location>
        <begin position="49"/>
        <end position="63"/>
    </location>
</feature>
<reference evidence="2" key="1">
    <citation type="journal article" date="2016" name="Gigascience">
        <title>De novo construction of an expanded transcriptome assembly for the western tarnished plant bug, Lygus hesperus.</title>
        <authorList>
            <person name="Tassone E.E."/>
            <person name="Geib S.M."/>
            <person name="Hall B."/>
            <person name="Fabrick J.A."/>
            <person name="Brent C.S."/>
            <person name="Hull J.J."/>
        </authorList>
    </citation>
    <scope>NUCLEOTIDE SEQUENCE</scope>
</reference>
<feature type="compositionally biased region" description="Polar residues" evidence="1">
    <location>
        <begin position="137"/>
        <end position="147"/>
    </location>
</feature>
<dbReference type="EMBL" id="GDHC01009557">
    <property type="protein sequence ID" value="JAQ09072.1"/>
    <property type="molecule type" value="Transcribed_RNA"/>
</dbReference>
<organism evidence="2">
    <name type="scientific">Lygus hesperus</name>
    <name type="common">Western plant bug</name>
    <dbReference type="NCBI Taxonomy" id="30085"/>
    <lineage>
        <taxon>Eukaryota</taxon>
        <taxon>Metazoa</taxon>
        <taxon>Ecdysozoa</taxon>
        <taxon>Arthropoda</taxon>
        <taxon>Hexapoda</taxon>
        <taxon>Insecta</taxon>
        <taxon>Pterygota</taxon>
        <taxon>Neoptera</taxon>
        <taxon>Paraneoptera</taxon>
        <taxon>Hemiptera</taxon>
        <taxon>Heteroptera</taxon>
        <taxon>Panheteroptera</taxon>
        <taxon>Cimicomorpha</taxon>
        <taxon>Miridae</taxon>
        <taxon>Mirini</taxon>
        <taxon>Lygus</taxon>
    </lineage>
</organism>
<feature type="region of interest" description="Disordered" evidence="1">
    <location>
        <begin position="126"/>
        <end position="230"/>
    </location>
</feature>
<feature type="non-terminal residue" evidence="2">
    <location>
        <position position="1"/>
    </location>
</feature>
<evidence type="ECO:0000313" key="2">
    <source>
        <dbReference type="EMBL" id="JAQ09072.1"/>
    </source>
</evidence>
<feature type="region of interest" description="Disordered" evidence="1">
    <location>
        <begin position="1"/>
        <end position="63"/>
    </location>
</feature>
<accession>A0A146LQN8</accession>
<sequence length="230" mass="23669">NNNSSNSSASSSNNSNEDGSSDSNNSSNKVATSVENDDGGGSGDTSSSVETSIRNCGGSSASVESITQHAALRHCEDVRTAGCGGGVGDAAPTDITASSAGSIEVEIAKKLNFAKIVQIPNWKQPTEMVGGGGACSASESDAGTTSEKVGECRSMWRRSSGAETEQRSARKNTPPRMTQQRSSLQVEVDVQEDGVGTTENGVDTTEDGVAAGRTTDTRRARAAQKDERAE</sequence>
<feature type="compositionally biased region" description="Basic and acidic residues" evidence="1">
    <location>
        <begin position="215"/>
        <end position="230"/>
    </location>
</feature>
<name>A0A146LQN8_LYGHE</name>